<proteinExistence type="predicted"/>
<dbReference type="PANTHER" id="PTHR33164:SF57">
    <property type="entry name" value="MARR-FAMILY TRANSCRIPTIONAL REGULATOR"/>
    <property type="match status" value="1"/>
</dbReference>
<dbReference type="Gene3D" id="1.10.10.10">
    <property type="entry name" value="Winged helix-like DNA-binding domain superfamily/Winged helix DNA-binding domain"/>
    <property type="match status" value="1"/>
</dbReference>
<organism evidence="4 5">
    <name type="scientific">Nocardioides cavernaquae</name>
    <dbReference type="NCBI Taxonomy" id="2321396"/>
    <lineage>
        <taxon>Bacteria</taxon>
        <taxon>Bacillati</taxon>
        <taxon>Actinomycetota</taxon>
        <taxon>Actinomycetes</taxon>
        <taxon>Propionibacteriales</taxon>
        <taxon>Nocardioidaceae</taxon>
        <taxon>Nocardioides</taxon>
    </lineage>
</organism>
<evidence type="ECO:0000259" key="1">
    <source>
        <dbReference type="PROSITE" id="PS50995"/>
    </source>
</evidence>
<dbReference type="GO" id="GO:0003700">
    <property type="term" value="F:DNA-binding transcription factor activity"/>
    <property type="evidence" value="ECO:0007669"/>
    <property type="project" value="InterPro"/>
</dbReference>
<dbReference type="OrthoDB" id="4629660at2"/>
<dbReference type="RefSeq" id="WP_120058502.1">
    <property type="nucleotide sequence ID" value="NZ_QYRP01000001.1"/>
</dbReference>
<evidence type="ECO:0000313" key="2">
    <source>
        <dbReference type="EMBL" id="RJS47216.1"/>
    </source>
</evidence>
<dbReference type="Proteomes" id="UP000276542">
    <property type="component" value="Unassembled WGS sequence"/>
</dbReference>
<dbReference type="EMBL" id="QYRP01000001">
    <property type="protein sequence ID" value="RJS48020.1"/>
    <property type="molecule type" value="Genomic_DNA"/>
</dbReference>
<dbReference type="AlphaFoldDB" id="A0A3A5HJG8"/>
<dbReference type="InterPro" id="IPR036390">
    <property type="entry name" value="WH_DNA-bd_sf"/>
</dbReference>
<accession>A0A3A5HJG8</accession>
<dbReference type="SUPFAM" id="SSF46785">
    <property type="entry name" value="Winged helix' DNA-binding domain"/>
    <property type="match status" value="1"/>
</dbReference>
<gene>
    <name evidence="3" type="ORF">D4739_00010</name>
    <name evidence="4" type="ORF">D4739_00045</name>
    <name evidence="2" type="ORF">D4739_13955</name>
</gene>
<dbReference type="PANTHER" id="PTHR33164">
    <property type="entry name" value="TRANSCRIPTIONAL REGULATOR, MARR FAMILY"/>
    <property type="match status" value="1"/>
</dbReference>
<comment type="caution">
    <text evidence="4">The sequence shown here is derived from an EMBL/GenBank/DDBJ whole genome shotgun (WGS) entry which is preliminary data.</text>
</comment>
<dbReference type="InterPro" id="IPR036388">
    <property type="entry name" value="WH-like_DNA-bd_sf"/>
</dbReference>
<dbReference type="GO" id="GO:0006950">
    <property type="term" value="P:response to stress"/>
    <property type="evidence" value="ECO:0007669"/>
    <property type="project" value="TreeGrafter"/>
</dbReference>
<dbReference type="InterPro" id="IPR000835">
    <property type="entry name" value="HTH_MarR-typ"/>
</dbReference>
<reference evidence="4" key="1">
    <citation type="submission" date="2018-09" db="EMBL/GenBank/DDBJ databases">
        <authorList>
            <person name="Parvin R."/>
            <person name="Begum J.A."/>
            <person name="Chowdhury E.H."/>
            <person name="Islam M.R."/>
            <person name="Harder T."/>
        </authorList>
    </citation>
    <scope>NUCLEOTIDE SEQUENCE</scope>
    <source>
        <strain evidence="4">K1W22B-1</strain>
    </source>
</reference>
<evidence type="ECO:0000313" key="3">
    <source>
        <dbReference type="EMBL" id="RJS48018.1"/>
    </source>
</evidence>
<sequence length="155" mass="16609">MTDVSTGALPQSDAVDARPAAGLTLLLKHAEQVVKQRLQPLLDEVDLTLDHWRIMSVLLVQPGLTMTTIADSAVVPAATLTRLVDRLAEQAIIVRRIDAADKRRAVVALSPRGQTLARRLRAAEQSVEVDLVSAVGTDRSGALMRDLAVLPHVAG</sequence>
<feature type="domain" description="HTH marR-type" evidence="1">
    <location>
        <begin position="20"/>
        <end position="155"/>
    </location>
</feature>
<dbReference type="InterPro" id="IPR039422">
    <property type="entry name" value="MarR/SlyA-like"/>
</dbReference>
<evidence type="ECO:0000313" key="5">
    <source>
        <dbReference type="Proteomes" id="UP000276542"/>
    </source>
</evidence>
<dbReference type="EMBL" id="QYRP01000001">
    <property type="protein sequence ID" value="RJS48018.1"/>
    <property type="molecule type" value="Genomic_DNA"/>
</dbReference>
<dbReference type="Pfam" id="PF12802">
    <property type="entry name" value="MarR_2"/>
    <property type="match status" value="1"/>
</dbReference>
<dbReference type="EMBL" id="QYRP01000002">
    <property type="protein sequence ID" value="RJS47216.1"/>
    <property type="molecule type" value="Genomic_DNA"/>
</dbReference>
<dbReference type="PROSITE" id="PS50995">
    <property type="entry name" value="HTH_MARR_2"/>
    <property type="match status" value="1"/>
</dbReference>
<reference evidence="5" key="2">
    <citation type="submission" date="2018-09" db="EMBL/GenBank/DDBJ databases">
        <authorList>
            <person name="Zhu H."/>
        </authorList>
    </citation>
    <scope>NUCLEOTIDE SEQUENCE [LARGE SCALE GENOMIC DNA]</scope>
    <source>
        <strain evidence="5">K1W22B-1</strain>
    </source>
</reference>
<name>A0A3A5HJG8_9ACTN</name>
<evidence type="ECO:0000313" key="4">
    <source>
        <dbReference type="EMBL" id="RJS48020.1"/>
    </source>
</evidence>
<dbReference type="SMART" id="SM00347">
    <property type="entry name" value="HTH_MARR"/>
    <property type="match status" value="1"/>
</dbReference>
<protein>
    <submittedName>
        <fullName evidence="4">MarR family transcriptional regulator</fullName>
    </submittedName>
</protein>
<keyword evidence="5" id="KW-1185">Reference proteome</keyword>